<sequence length="524" mass="58948">MPDVPSLGRPESSMATLHGPVETREPTKLVLCFDGTGNTFSGSNADTNVVKLLNNLDCSHPNQQHYYQTGIGTYDINARSVNQPWLGELRSSISQLIDQGLGTTFDAHVMAGYRFLMRFYDSAKGDMIYMFGFSRGAFTARFLARMVNTVGLLCKGNEEMVPFVYRLYQRYLSGKIKRIEATQPGNDTGDTGDDDTAARDEVTAFSSTFCRKEHVVRDDKAEENIKVYFLGLWDCVSSVAVLERKAPFPVPVSGTAHIVRHAVAVDERRVKFRPALLAQDIRSNSADDIQEVWFAGSHGDVGGGWPAVADEPLDSGRPMSLWQRVKNLCTTRRAAAPSRDVAADRFQMSDIPLAWMIHEVELVGQQYPPAAIKWSPNLDGFKRRFDKRKDQALGGFMHDSLRFGYGTAFFQVLLWWVLEWCPLVTRWELHGNRWRNTHFPLNKGGTRDIPLNAVLHESLVLRLQKDSDYNPQNNHGDDQPPCLKDHGRVADIDQTEPSDPAHTTFRLRDEPTTNAADTNRDIQV</sequence>
<dbReference type="OrthoDB" id="3162439at2759"/>
<dbReference type="InterPro" id="IPR018712">
    <property type="entry name" value="Tle1-like_cat"/>
</dbReference>
<proteinExistence type="predicted"/>
<dbReference type="AlphaFoldDB" id="A0A9P8SHA7"/>
<evidence type="ECO:0000256" key="1">
    <source>
        <dbReference type="SAM" id="MobiDB-lite"/>
    </source>
</evidence>
<dbReference type="PANTHER" id="PTHR33840">
    <property type="match status" value="1"/>
</dbReference>
<name>A0A9P8SHA7_9HYPO</name>
<evidence type="ECO:0000313" key="4">
    <source>
        <dbReference type="Proteomes" id="UP000824596"/>
    </source>
</evidence>
<dbReference type="PANTHER" id="PTHR33840:SF2">
    <property type="entry name" value="TLE1 PHOSPHOLIPASE DOMAIN-CONTAINING PROTEIN"/>
    <property type="match status" value="1"/>
</dbReference>
<dbReference type="Pfam" id="PF09994">
    <property type="entry name" value="T6SS_Tle1-like_cat"/>
    <property type="match status" value="1"/>
</dbReference>
<feature type="compositionally biased region" description="Basic and acidic residues" evidence="1">
    <location>
        <begin position="475"/>
        <end position="491"/>
    </location>
</feature>
<organism evidence="3 4">
    <name type="scientific">Hirsutella rhossiliensis</name>
    <dbReference type="NCBI Taxonomy" id="111463"/>
    <lineage>
        <taxon>Eukaryota</taxon>
        <taxon>Fungi</taxon>
        <taxon>Dikarya</taxon>
        <taxon>Ascomycota</taxon>
        <taxon>Pezizomycotina</taxon>
        <taxon>Sordariomycetes</taxon>
        <taxon>Hypocreomycetidae</taxon>
        <taxon>Hypocreales</taxon>
        <taxon>Ophiocordycipitaceae</taxon>
        <taxon>Hirsutella</taxon>
    </lineage>
</organism>
<dbReference type="Proteomes" id="UP000824596">
    <property type="component" value="Unassembled WGS sequence"/>
</dbReference>
<keyword evidence="3" id="KW-0378">Hydrolase</keyword>
<dbReference type="RefSeq" id="XP_044719482.1">
    <property type="nucleotide sequence ID" value="XM_044865520.1"/>
</dbReference>
<keyword evidence="4" id="KW-1185">Reference proteome</keyword>
<evidence type="ECO:0000313" key="3">
    <source>
        <dbReference type="EMBL" id="KAH0961969.1"/>
    </source>
</evidence>
<feature type="domain" description="T6SS Phospholipase effector Tle1-like catalytic" evidence="2">
    <location>
        <begin position="28"/>
        <end position="359"/>
    </location>
</feature>
<accession>A0A9P8SHA7</accession>
<protein>
    <submittedName>
        <fullName evidence="3">Alpha/beta hydrolase domain-containing protein</fullName>
    </submittedName>
</protein>
<feature type="region of interest" description="Disordered" evidence="1">
    <location>
        <begin position="1"/>
        <end position="20"/>
    </location>
</feature>
<reference evidence="3" key="1">
    <citation type="submission" date="2021-09" db="EMBL/GenBank/DDBJ databases">
        <title>A high-quality genome of the endoparasitic fungus Hirsutella rhossiliensis with a comparison of Hirsutella genomes reveals transposable elements contributing to genome size variation.</title>
        <authorList>
            <person name="Lin R."/>
            <person name="Jiao Y."/>
            <person name="Sun X."/>
            <person name="Ling J."/>
            <person name="Xie B."/>
            <person name="Cheng X."/>
        </authorList>
    </citation>
    <scope>NUCLEOTIDE SEQUENCE</scope>
    <source>
        <strain evidence="3">HR02</strain>
    </source>
</reference>
<gene>
    <name evidence="3" type="ORF">HRG_07049</name>
</gene>
<dbReference type="GO" id="GO:0016787">
    <property type="term" value="F:hydrolase activity"/>
    <property type="evidence" value="ECO:0007669"/>
    <property type="project" value="UniProtKB-KW"/>
</dbReference>
<feature type="region of interest" description="Disordered" evidence="1">
    <location>
        <begin position="467"/>
        <end position="524"/>
    </location>
</feature>
<dbReference type="EMBL" id="JAIZPD010000007">
    <property type="protein sequence ID" value="KAH0961969.1"/>
    <property type="molecule type" value="Genomic_DNA"/>
</dbReference>
<evidence type="ECO:0000259" key="2">
    <source>
        <dbReference type="Pfam" id="PF09994"/>
    </source>
</evidence>
<dbReference type="GeneID" id="68356178"/>
<comment type="caution">
    <text evidence="3">The sequence shown here is derived from an EMBL/GenBank/DDBJ whole genome shotgun (WGS) entry which is preliminary data.</text>
</comment>